<dbReference type="FunFam" id="3.20.20.450:FF:000001">
    <property type="entry name" value="Cyclic di-GMP phosphodiesterase yahA"/>
    <property type="match status" value="1"/>
</dbReference>
<dbReference type="InterPro" id="IPR029787">
    <property type="entry name" value="Nucleotide_cyclase"/>
</dbReference>
<dbReference type="Pfam" id="PF13426">
    <property type="entry name" value="PAS_9"/>
    <property type="match status" value="1"/>
</dbReference>
<reference evidence="7 8" key="1">
    <citation type="submission" date="2017-01" db="EMBL/GenBank/DDBJ databases">
        <authorList>
            <person name="Mah S.A."/>
            <person name="Swanson W.J."/>
            <person name="Moy G.W."/>
            <person name="Vacquier V.D."/>
        </authorList>
    </citation>
    <scope>NUCLEOTIDE SEQUENCE [LARGE SCALE GENOMIC DNA]</scope>
    <source>
        <strain evidence="7 8">DCY110</strain>
    </source>
</reference>
<dbReference type="CDD" id="cd00130">
    <property type="entry name" value="PAS"/>
    <property type="match status" value="2"/>
</dbReference>
<evidence type="ECO:0000259" key="4">
    <source>
        <dbReference type="PROSITE" id="PS50113"/>
    </source>
</evidence>
<dbReference type="Gene3D" id="3.30.70.270">
    <property type="match status" value="1"/>
</dbReference>
<dbReference type="PIRSF" id="PIRSF005925">
    <property type="entry name" value="Dos"/>
    <property type="match status" value="1"/>
</dbReference>
<dbReference type="SUPFAM" id="SSF55785">
    <property type="entry name" value="PYP-like sensor domain (PAS domain)"/>
    <property type="match status" value="2"/>
</dbReference>
<dbReference type="SMART" id="SM00052">
    <property type="entry name" value="EAL"/>
    <property type="match status" value="1"/>
</dbReference>
<feature type="domain" description="EAL" evidence="5">
    <location>
        <begin position="611"/>
        <end position="865"/>
    </location>
</feature>
<dbReference type="GO" id="GO:0071732">
    <property type="term" value="P:cellular response to nitric oxide"/>
    <property type="evidence" value="ECO:0007669"/>
    <property type="project" value="UniProtKB-ARBA"/>
</dbReference>
<dbReference type="InterPro" id="IPR000700">
    <property type="entry name" value="PAS-assoc_C"/>
</dbReference>
<dbReference type="NCBIfam" id="TIGR00254">
    <property type="entry name" value="GGDEF"/>
    <property type="match status" value="1"/>
</dbReference>
<dbReference type="InterPro" id="IPR000160">
    <property type="entry name" value="GGDEF_dom"/>
</dbReference>
<feature type="compositionally biased region" description="Basic and acidic residues" evidence="2">
    <location>
        <begin position="583"/>
        <end position="592"/>
    </location>
</feature>
<evidence type="ECO:0000259" key="5">
    <source>
        <dbReference type="PROSITE" id="PS50883"/>
    </source>
</evidence>
<keyword evidence="8" id="KW-1185">Reference proteome</keyword>
<protein>
    <recommendedName>
        <fullName evidence="9">Bifunctional diguanylate cyclase/phosphodiesterase</fullName>
    </recommendedName>
</protein>
<evidence type="ECO:0000256" key="2">
    <source>
        <dbReference type="SAM" id="MobiDB-lite"/>
    </source>
</evidence>
<dbReference type="SUPFAM" id="SSF55073">
    <property type="entry name" value="Nucleotide cyclase"/>
    <property type="match status" value="1"/>
</dbReference>
<dbReference type="OrthoDB" id="9813903at2"/>
<dbReference type="InterPro" id="IPR029016">
    <property type="entry name" value="GAF-like_dom_sf"/>
</dbReference>
<dbReference type="Pfam" id="PF00990">
    <property type="entry name" value="GGDEF"/>
    <property type="match status" value="1"/>
</dbReference>
<dbReference type="Gene3D" id="3.30.450.20">
    <property type="entry name" value="PAS domain"/>
    <property type="match status" value="2"/>
</dbReference>
<dbReference type="AlphaFoldDB" id="A0A1P8JVC7"/>
<dbReference type="CDD" id="cd01949">
    <property type="entry name" value="GGDEF"/>
    <property type="match status" value="1"/>
</dbReference>
<dbReference type="PROSITE" id="PS50113">
    <property type="entry name" value="PAC"/>
    <property type="match status" value="1"/>
</dbReference>
<evidence type="ECO:0000313" key="7">
    <source>
        <dbReference type="EMBL" id="APW37707.1"/>
    </source>
</evidence>
<dbReference type="PROSITE" id="PS50887">
    <property type="entry name" value="GGDEF"/>
    <property type="match status" value="1"/>
</dbReference>
<dbReference type="InterPro" id="IPR035919">
    <property type="entry name" value="EAL_sf"/>
</dbReference>
<comment type="catalytic activity">
    <reaction evidence="1">
        <text>3',3'-c-di-GMP + H2O = 5'-phosphoguanylyl(3'-&gt;5')guanosine + H(+)</text>
        <dbReference type="Rhea" id="RHEA:24902"/>
        <dbReference type="ChEBI" id="CHEBI:15377"/>
        <dbReference type="ChEBI" id="CHEBI:15378"/>
        <dbReference type="ChEBI" id="CHEBI:58754"/>
        <dbReference type="ChEBI" id="CHEBI:58805"/>
        <dbReference type="EC" id="3.1.4.52"/>
    </reaction>
    <physiologicalReaction direction="left-to-right" evidence="1">
        <dbReference type="Rhea" id="RHEA:24903"/>
    </physiologicalReaction>
</comment>
<dbReference type="STRING" id="1842727.RD110_11275"/>
<dbReference type="PROSITE" id="PS50112">
    <property type="entry name" value="PAS"/>
    <property type="match status" value="2"/>
</dbReference>
<dbReference type="InterPro" id="IPR000014">
    <property type="entry name" value="PAS"/>
</dbReference>
<dbReference type="RefSeq" id="WP_076199498.1">
    <property type="nucleotide sequence ID" value="NZ_CP019236.1"/>
</dbReference>
<dbReference type="Pfam" id="PF00989">
    <property type="entry name" value="PAS"/>
    <property type="match status" value="1"/>
</dbReference>
<dbReference type="PROSITE" id="PS50883">
    <property type="entry name" value="EAL"/>
    <property type="match status" value="1"/>
</dbReference>
<evidence type="ECO:0000256" key="1">
    <source>
        <dbReference type="ARBA" id="ARBA00051114"/>
    </source>
</evidence>
<dbReference type="PANTHER" id="PTHR44757">
    <property type="entry name" value="DIGUANYLATE CYCLASE DGCP"/>
    <property type="match status" value="1"/>
</dbReference>
<dbReference type="EMBL" id="CP019236">
    <property type="protein sequence ID" value="APW37707.1"/>
    <property type="molecule type" value="Genomic_DNA"/>
</dbReference>
<proteinExistence type="predicted"/>
<dbReference type="Pfam" id="PF00563">
    <property type="entry name" value="EAL"/>
    <property type="match status" value="1"/>
</dbReference>
<dbReference type="FunFam" id="3.30.70.270:FF:000001">
    <property type="entry name" value="Diguanylate cyclase domain protein"/>
    <property type="match status" value="1"/>
</dbReference>
<dbReference type="InterPro" id="IPR043128">
    <property type="entry name" value="Rev_trsase/Diguanyl_cyclase"/>
</dbReference>
<dbReference type="InterPro" id="IPR012226">
    <property type="entry name" value="Diguanyl_cyclase/Pdiesterase"/>
</dbReference>
<dbReference type="Gene3D" id="3.30.450.40">
    <property type="match status" value="1"/>
</dbReference>
<dbReference type="KEGG" id="rhy:RD110_11275"/>
<dbReference type="NCBIfam" id="TIGR00229">
    <property type="entry name" value="sensory_box"/>
    <property type="match status" value="2"/>
</dbReference>
<dbReference type="InterPro" id="IPR001633">
    <property type="entry name" value="EAL_dom"/>
</dbReference>
<feature type="domain" description="PAC" evidence="4">
    <location>
        <begin position="204"/>
        <end position="256"/>
    </location>
</feature>
<sequence length="867" mass="94160">MQVVTQAPSAGIGFADAFEQLADAVVVLDAWHTVRFFNAAAERLWGLSRGEVLGRHARLLLPSALRQEDGCDLERLLVRNLALDIQRSDGTLRQVLFSMTRSGPPEAPHYTALVKDVTQARLKNHPMLQMARAIDASDNAIIVADPNGKVVAINGGVTRMLGFDLADMVGRRPDQILAGPHTDPHTLKLLRANLQSYVVARQGLGTELLIYTKASKPLWVSVTMNPVFDEAGQLVNVLGVLADITFTKMHEVLQNKVLAAMVREVPVRDVMTLLCREVERIAPEVIATVLAIDAENRVRPLAAPGLPEYVSQALDGVAIGPNAGSCGTAAWRGEAVAVTDIATDPLWTDYKALILPLGLKACWSSPIRSGSGQVMGTFAFYFRENRGPDAFHLRLVDVCVHLCALMLEREKVRTHIHKLVFFDTLTGLPNRATLHAKAERAIYEASRSGAPLALLHLDVDRFKQINDKHGHAVGDALLRELARRFKEIARETDTVGRLGSDEFALLLPHCSAQQAASVAERLCEAAREPVHALGAVLQAGASLGIAISPDDGSDVDTLMRHADTAMYQAKTSGRSGANGGENRGAKQGDRSGQRSSFRFFSAEMNRAAEERAMLEADLKLALRHNGLALHYQPQVDAAGQKLLGLEALLRWQHASLGAVPPTRFVALAEECGLIDELGLWVLGQACGQLADWRRRGVPIPGIAVNLSASNFQNAELPAHVARLLQQHGLAPRDLTLEMTESVMLAPDPAVLAGIHAIHAQGVHLSMDDFGTGYSSLSYLHRLPISELKLDRSFVQDLAHSETARALTTSVLRIGESLALNVVAEGVETEAQRRFLAERGCPALQGYLFARPLPAADLENWVFELSSR</sequence>
<dbReference type="SUPFAM" id="SSF55781">
    <property type="entry name" value="GAF domain-like"/>
    <property type="match status" value="1"/>
</dbReference>
<dbReference type="InterPro" id="IPR035965">
    <property type="entry name" value="PAS-like_dom_sf"/>
</dbReference>
<dbReference type="CDD" id="cd01948">
    <property type="entry name" value="EAL"/>
    <property type="match status" value="1"/>
</dbReference>
<feature type="domain" description="PAS" evidence="3">
    <location>
        <begin position="14"/>
        <end position="84"/>
    </location>
</feature>
<dbReference type="InterPro" id="IPR013767">
    <property type="entry name" value="PAS_fold"/>
</dbReference>
<gene>
    <name evidence="7" type="ORF">RD110_11275</name>
</gene>
<dbReference type="Proteomes" id="UP000186609">
    <property type="component" value="Chromosome"/>
</dbReference>
<feature type="domain" description="PAS" evidence="3">
    <location>
        <begin position="126"/>
        <end position="171"/>
    </location>
</feature>
<evidence type="ECO:0000259" key="6">
    <source>
        <dbReference type="PROSITE" id="PS50887"/>
    </source>
</evidence>
<feature type="domain" description="GGDEF" evidence="6">
    <location>
        <begin position="450"/>
        <end position="582"/>
    </location>
</feature>
<dbReference type="SMART" id="SM00267">
    <property type="entry name" value="GGDEF"/>
    <property type="match status" value="1"/>
</dbReference>
<dbReference type="GO" id="GO:0006355">
    <property type="term" value="P:regulation of DNA-templated transcription"/>
    <property type="evidence" value="ECO:0007669"/>
    <property type="project" value="InterPro"/>
</dbReference>
<dbReference type="SMART" id="SM00065">
    <property type="entry name" value="GAF"/>
    <property type="match status" value="1"/>
</dbReference>
<dbReference type="PANTHER" id="PTHR44757:SF2">
    <property type="entry name" value="BIOFILM ARCHITECTURE MAINTENANCE PROTEIN MBAA"/>
    <property type="match status" value="1"/>
</dbReference>
<evidence type="ECO:0000313" key="8">
    <source>
        <dbReference type="Proteomes" id="UP000186609"/>
    </source>
</evidence>
<dbReference type="InterPro" id="IPR052155">
    <property type="entry name" value="Biofilm_reg_signaling"/>
</dbReference>
<dbReference type="Pfam" id="PF13185">
    <property type="entry name" value="GAF_2"/>
    <property type="match status" value="1"/>
</dbReference>
<organism evidence="7 8">
    <name type="scientific">Rhodoferax koreensis</name>
    <dbReference type="NCBI Taxonomy" id="1842727"/>
    <lineage>
        <taxon>Bacteria</taxon>
        <taxon>Pseudomonadati</taxon>
        <taxon>Pseudomonadota</taxon>
        <taxon>Betaproteobacteria</taxon>
        <taxon>Burkholderiales</taxon>
        <taxon>Comamonadaceae</taxon>
        <taxon>Rhodoferax</taxon>
    </lineage>
</organism>
<evidence type="ECO:0008006" key="9">
    <source>
        <dbReference type="Google" id="ProtNLM"/>
    </source>
</evidence>
<feature type="region of interest" description="Disordered" evidence="2">
    <location>
        <begin position="568"/>
        <end position="593"/>
    </location>
</feature>
<dbReference type="SUPFAM" id="SSF141868">
    <property type="entry name" value="EAL domain-like"/>
    <property type="match status" value="1"/>
</dbReference>
<accession>A0A1P8JVC7</accession>
<dbReference type="SMART" id="SM00091">
    <property type="entry name" value="PAS"/>
    <property type="match status" value="2"/>
</dbReference>
<dbReference type="Gene3D" id="3.20.20.450">
    <property type="entry name" value="EAL domain"/>
    <property type="match status" value="1"/>
</dbReference>
<name>A0A1P8JVC7_9BURK</name>
<evidence type="ECO:0000259" key="3">
    <source>
        <dbReference type="PROSITE" id="PS50112"/>
    </source>
</evidence>
<dbReference type="InterPro" id="IPR003018">
    <property type="entry name" value="GAF"/>
</dbReference>
<dbReference type="GO" id="GO:0071111">
    <property type="term" value="F:cyclic-guanylate-specific phosphodiesterase activity"/>
    <property type="evidence" value="ECO:0007669"/>
    <property type="project" value="UniProtKB-EC"/>
</dbReference>